<evidence type="ECO:0000256" key="3">
    <source>
        <dbReference type="ARBA" id="ARBA00023127"/>
    </source>
</evidence>
<dbReference type="PANTHER" id="PTHR10177">
    <property type="entry name" value="CYCLINS"/>
    <property type="match status" value="1"/>
</dbReference>
<dbReference type="InterPro" id="IPR048258">
    <property type="entry name" value="Cyclins_cyclin-box"/>
</dbReference>
<feature type="compositionally biased region" description="Basic and acidic residues" evidence="6">
    <location>
        <begin position="14"/>
        <end position="26"/>
    </location>
</feature>
<proteinExistence type="evidence at transcript level"/>
<dbReference type="InterPro" id="IPR013763">
    <property type="entry name" value="Cyclin-like_dom"/>
</dbReference>
<dbReference type="InterPro" id="IPR006671">
    <property type="entry name" value="Cyclin_N"/>
</dbReference>
<dbReference type="AlphaFoldDB" id="Q2WGP2"/>
<dbReference type="Gene3D" id="1.10.472.10">
    <property type="entry name" value="Cyclin-like"/>
    <property type="match status" value="2"/>
</dbReference>
<dbReference type="GO" id="GO:0051301">
    <property type="term" value="P:cell division"/>
    <property type="evidence" value="ECO:0007669"/>
    <property type="project" value="UniProtKB-KW"/>
</dbReference>
<dbReference type="SUPFAM" id="SSF47954">
    <property type="entry name" value="Cyclin-like"/>
    <property type="match status" value="2"/>
</dbReference>
<dbReference type="Pfam" id="PF02984">
    <property type="entry name" value="Cyclin_C"/>
    <property type="match status" value="1"/>
</dbReference>
<keyword evidence="4" id="KW-0131">Cell cycle</keyword>
<dbReference type="InterPro" id="IPR046965">
    <property type="entry name" value="Cyclin_A/B-like"/>
</dbReference>
<organism evidence="9">
    <name type="scientific">Allium cepa</name>
    <name type="common">Onion</name>
    <dbReference type="NCBI Taxonomy" id="4679"/>
    <lineage>
        <taxon>Eukaryota</taxon>
        <taxon>Viridiplantae</taxon>
        <taxon>Streptophyta</taxon>
        <taxon>Embryophyta</taxon>
        <taxon>Tracheophyta</taxon>
        <taxon>Spermatophyta</taxon>
        <taxon>Magnoliopsida</taxon>
        <taxon>Liliopsida</taxon>
        <taxon>Asparagales</taxon>
        <taxon>Amaryllidaceae</taxon>
        <taxon>Allioideae</taxon>
        <taxon>Allieae</taxon>
        <taxon>Allium</taxon>
    </lineage>
</organism>
<evidence type="ECO:0000256" key="6">
    <source>
        <dbReference type="SAM" id="MobiDB-lite"/>
    </source>
</evidence>
<evidence type="ECO:0000256" key="4">
    <source>
        <dbReference type="ARBA" id="ARBA00023306"/>
    </source>
</evidence>
<feature type="domain" description="Cyclin C-terminal" evidence="8">
    <location>
        <begin position="358"/>
        <end position="475"/>
    </location>
</feature>
<feature type="domain" description="Cyclin-like" evidence="7">
    <location>
        <begin position="265"/>
        <end position="349"/>
    </location>
</feature>
<dbReference type="GO" id="GO:0044772">
    <property type="term" value="P:mitotic cell cycle phase transition"/>
    <property type="evidence" value="ECO:0007669"/>
    <property type="project" value="InterPro"/>
</dbReference>
<name>Q2WGP2_ALLCE</name>
<dbReference type="EMBL" id="AB066208">
    <property type="protein sequence ID" value="BAE53367.1"/>
    <property type="molecule type" value="mRNA"/>
</dbReference>
<keyword evidence="3 5" id="KW-0195">Cyclin</keyword>
<dbReference type="FunFam" id="1.10.472.10:FF:000154">
    <property type="entry name" value="Cyclin-B1-4"/>
    <property type="match status" value="1"/>
</dbReference>
<protein>
    <submittedName>
        <fullName evidence="9">Cyclin B1</fullName>
    </submittedName>
</protein>
<evidence type="ECO:0000313" key="9">
    <source>
        <dbReference type="EMBL" id="BAE53367.1"/>
    </source>
</evidence>
<feature type="compositionally biased region" description="Polar residues" evidence="6">
    <location>
        <begin position="1"/>
        <end position="13"/>
    </location>
</feature>
<sequence length="487" mass="54648">MATKNQVAGPQQQKKVEFLPRGERKNAAPVPDGKNRRALGDIGNVLEAKPHNKITRPITRSFGAQLLANAQAAAVPNKKPGNVNGEREVRKACTKEDRGKAVVNTKPAVCIKEDKGKEAANPKPTVCIKEDKGKEVVNPKPAVCIKEDKGKVVVNPKPTAVIEISPDTVEKVRERSGSKKSRKKKVKTMSQVLSARSKAACEITKKPKDTIPDIDASDAGDQLAVVDYVEDLYKFYKHAENAFMPCHYMDIQVEINEKMRAILGDWLIEVHCKFELMPETLYLTFYIIDKYLSMEKVIRRELQLVGISSMLIASKYEEIWAPQVEDFITISDRAYNQEQILGMEKLILNKLEWTLTVPTPYVFLVRFIKAAMSDKQLEHMVYFFAELGLLQYKMVMNCPSMLAASAVYAARCTLSRSPLWTETLRRHTGFSEPELKECAKMLVSSHIAAPEGKLNAIYKKYSRSEHGAVALHPPAMKVVEESKETKA</sequence>
<dbReference type="GO" id="GO:0010332">
    <property type="term" value="P:response to gamma radiation"/>
    <property type="evidence" value="ECO:0007669"/>
    <property type="project" value="UniProtKB-ARBA"/>
</dbReference>
<feature type="domain" description="Cyclin-like" evidence="7">
    <location>
        <begin position="362"/>
        <end position="444"/>
    </location>
</feature>
<feature type="region of interest" description="Disordered" evidence="6">
    <location>
        <begin position="1"/>
        <end position="44"/>
    </location>
</feature>
<keyword evidence="2" id="KW-0132">Cell division</keyword>
<evidence type="ECO:0000259" key="7">
    <source>
        <dbReference type="SMART" id="SM00385"/>
    </source>
</evidence>
<dbReference type="SMART" id="SM00385">
    <property type="entry name" value="CYCLIN"/>
    <property type="match status" value="2"/>
</dbReference>
<dbReference type="InterPro" id="IPR004367">
    <property type="entry name" value="Cyclin_C-dom"/>
</dbReference>
<comment type="similarity">
    <text evidence="1">Belongs to the cyclin family. Cyclin AB subfamily.</text>
</comment>
<evidence type="ECO:0000256" key="2">
    <source>
        <dbReference type="ARBA" id="ARBA00022618"/>
    </source>
</evidence>
<evidence type="ECO:0000256" key="1">
    <source>
        <dbReference type="ARBA" id="ARBA00006955"/>
    </source>
</evidence>
<reference evidence="9" key="1">
    <citation type="submission" date="2001-07" db="EMBL/GenBank/DDBJ databases">
        <title>Onion cyclin B1.</title>
        <authorList>
            <person name="Toyomasu T."/>
            <person name="Kashiwagi Y."/>
            <person name="Nagasawa H."/>
            <person name="Mitsuhashi W."/>
        </authorList>
    </citation>
    <scope>NUCLEOTIDE SEQUENCE</scope>
</reference>
<evidence type="ECO:0000256" key="5">
    <source>
        <dbReference type="RuleBase" id="RU000383"/>
    </source>
</evidence>
<dbReference type="Pfam" id="PF00134">
    <property type="entry name" value="Cyclin_N"/>
    <property type="match status" value="1"/>
</dbReference>
<evidence type="ECO:0000259" key="8">
    <source>
        <dbReference type="SMART" id="SM01332"/>
    </source>
</evidence>
<dbReference type="InterPro" id="IPR039361">
    <property type="entry name" value="Cyclin"/>
</dbReference>
<dbReference type="InterPro" id="IPR036915">
    <property type="entry name" value="Cyclin-like_sf"/>
</dbReference>
<dbReference type="FunFam" id="1.10.472.10:FF:000032">
    <property type="entry name" value="G2/mitotic-specific cyclin-1"/>
    <property type="match status" value="1"/>
</dbReference>
<dbReference type="SMART" id="SM01332">
    <property type="entry name" value="Cyclin_C"/>
    <property type="match status" value="1"/>
</dbReference>
<dbReference type="PROSITE" id="PS00292">
    <property type="entry name" value="CYCLINS"/>
    <property type="match status" value="1"/>
</dbReference>
<dbReference type="PIRSF" id="PIRSF001771">
    <property type="entry name" value="Cyclin_A_B_D_E"/>
    <property type="match status" value="1"/>
</dbReference>
<dbReference type="CDD" id="cd20511">
    <property type="entry name" value="CYCLIN_AtCycB-like_rpt2"/>
    <property type="match status" value="1"/>
</dbReference>
<accession>Q2WGP2</accession>
<dbReference type="GO" id="GO:0016538">
    <property type="term" value="F:cyclin-dependent protein serine/threonine kinase regulator activity"/>
    <property type="evidence" value="ECO:0007669"/>
    <property type="project" value="InterPro"/>
</dbReference>
<gene>
    <name evidence="9" type="primary">AcCycB1</name>
</gene>